<dbReference type="KEGG" id="uli:ETAA1_62550"/>
<accession>A0A517Y3D0</accession>
<dbReference type="PANTHER" id="PTHR33498">
    <property type="entry name" value="TRANSPOSASE FOR INSERTION SEQUENCE ELEMENT IS1557"/>
    <property type="match status" value="1"/>
</dbReference>
<dbReference type="AlphaFoldDB" id="A0A517Y3D0"/>
<dbReference type="InterPro" id="IPR047951">
    <property type="entry name" value="Transpos_ISL3"/>
</dbReference>
<feature type="domain" description="Transposase IS204/IS1001/IS1096/IS1165 DDE" evidence="1">
    <location>
        <begin position="57"/>
        <end position="165"/>
    </location>
</feature>
<dbReference type="Proteomes" id="UP000319576">
    <property type="component" value="Chromosome"/>
</dbReference>
<dbReference type="InterPro" id="IPR002560">
    <property type="entry name" value="Transposase_DDE"/>
</dbReference>
<dbReference type="Pfam" id="PF01610">
    <property type="entry name" value="DDE_Tnp_ISL3"/>
    <property type="match status" value="1"/>
</dbReference>
<reference evidence="2 3" key="1">
    <citation type="submission" date="2019-02" db="EMBL/GenBank/DDBJ databases">
        <title>Deep-cultivation of Planctomycetes and their phenomic and genomic characterization uncovers novel biology.</title>
        <authorList>
            <person name="Wiegand S."/>
            <person name="Jogler M."/>
            <person name="Boedeker C."/>
            <person name="Pinto D."/>
            <person name="Vollmers J."/>
            <person name="Rivas-Marin E."/>
            <person name="Kohn T."/>
            <person name="Peeters S.H."/>
            <person name="Heuer A."/>
            <person name="Rast P."/>
            <person name="Oberbeckmann S."/>
            <person name="Bunk B."/>
            <person name="Jeske O."/>
            <person name="Meyerdierks A."/>
            <person name="Storesund J.E."/>
            <person name="Kallscheuer N."/>
            <person name="Luecker S."/>
            <person name="Lage O.M."/>
            <person name="Pohl T."/>
            <person name="Merkel B.J."/>
            <person name="Hornburger P."/>
            <person name="Mueller R.-W."/>
            <person name="Bruemmer F."/>
            <person name="Labrenz M."/>
            <person name="Spormann A.M."/>
            <person name="Op den Camp H."/>
            <person name="Overmann J."/>
            <person name="Amann R."/>
            <person name="Jetten M.S.M."/>
            <person name="Mascher T."/>
            <person name="Medema M.H."/>
            <person name="Devos D.P."/>
            <person name="Kaster A.-K."/>
            <person name="Ovreas L."/>
            <person name="Rohde M."/>
            <person name="Galperin M.Y."/>
            <person name="Jogler C."/>
        </authorList>
    </citation>
    <scope>NUCLEOTIDE SEQUENCE [LARGE SCALE GENOMIC DNA]</scope>
    <source>
        <strain evidence="2 3">ETA_A1</strain>
    </source>
</reference>
<protein>
    <recommendedName>
        <fullName evidence="1">Transposase IS204/IS1001/IS1096/IS1165 DDE domain-containing protein</fullName>
    </recommendedName>
</protein>
<evidence type="ECO:0000259" key="1">
    <source>
        <dbReference type="Pfam" id="PF01610"/>
    </source>
</evidence>
<gene>
    <name evidence="2" type="ORF">ETAA1_62550</name>
</gene>
<dbReference type="EMBL" id="CP036273">
    <property type="protein sequence ID" value="QDU24241.1"/>
    <property type="molecule type" value="Genomic_DNA"/>
</dbReference>
<organism evidence="2 3">
    <name type="scientific">Urbifossiella limnaea</name>
    <dbReference type="NCBI Taxonomy" id="2528023"/>
    <lineage>
        <taxon>Bacteria</taxon>
        <taxon>Pseudomonadati</taxon>
        <taxon>Planctomycetota</taxon>
        <taxon>Planctomycetia</taxon>
        <taxon>Gemmatales</taxon>
        <taxon>Gemmataceae</taxon>
        <taxon>Urbifossiella</taxon>
    </lineage>
</organism>
<proteinExistence type="predicted"/>
<keyword evidence="3" id="KW-1185">Reference proteome</keyword>
<dbReference type="PANTHER" id="PTHR33498:SF1">
    <property type="entry name" value="TRANSPOSASE FOR INSERTION SEQUENCE ELEMENT IS1557"/>
    <property type="match status" value="1"/>
</dbReference>
<evidence type="ECO:0000313" key="2">
    <source>
        <dbReference type="EMBL" id="QDU24241.1"/>
    </source>
</evidence>
<evidence type="ECO:0000313" key="3">
    <source>
        <dbReference type="Proteomes" id="UP000319576"/>
    </source>
</evidence>
<name>A0A517Y3D0_9BACT</name>
<sequence length="169" mass="18633">MRGKGYAGGYDAVRRYLIRLTGRRVCAGRRDANTRPPGRKAPSARRLSFRVVNPKEDSHSTRVLKHLRERNAAAHATVGAAEELMAMIRRKQATTMADWAAKVVVSGDPDLRNLADSLLSDAAAVQAAMTEPWSNGQVEGQVGRLKGIKRQMFGRAGMKLLRARVRRKG</sequence>